<dbReference type="RefSeq" id="WP_220337798.1">
    <property type="nucleotide sequence ID" value="NZ_JAEUAK010000016.1"/>
</dbReference>
<protein>
    <submittedName>
        <fullName evidence="3">Glycosyltransferase family 4 protein</fullName>
    </submittedName>
</protein>
<feature type="domain" description="Glycosyltransferase subfamily 4-like N-terminal" evidence="2">
    <location>
        <begin position="6"/>
        <end position="171"/>
    </location>
</feature>
<dbReference type="Proteomes" id="UP000717752">
    <property type="component" value="Unassembled WGS sequence"/>
</dbReference>
<accession>A0ABS7H2J9</accession>
<dbReference type="Gene3D" id="3.40.50.2000">
    <property type="entry name" value="Glycogen Phosphorylase B"/>
    <property type="match status" value="2"/>
</dbReference>
<dbReference type="InterPro" id="IPR001296">
    <property type="entry name" value="Glyco_trans_1"/>
</dbReference>
<dbReference type="PANTHER" id="PTHR46401:SF8">
    <property type="entry name" value="BLL6006 PROTEIN"/>
    <property type="match status" value="1"/>
</dbReference>
<evidence type="ECO:0000313" key="3">
    <source>
        <dbReference type="EMBL" id="MBW9056399.1"/>
    </source>
</evidence>
<comment type="caution">
    <text evidence="3">The sequence shown here is derived from an EMBL/GenBank/DDBJ whole genome shotgun (WGS) entry which is preliminary data.</text>
</comment>
<dbReference type="EMBL" id="JAEUAK010000016">
    <property type="protein sequence ID" value="MBW9056399.1"/>
    <property type="molecule type" value="Genomic_DNA"/>
</dbReference>
<organism evidence="3 4">
    <name type="scientific">Rhizobium mesosinicum</name>
    <dbReference type="NCBI Taxonomy" id="335017"/>
    <lineage>
        <taxon>Bacteria</taxon>
        <taxon>Pseudomonadati</taxon>
        <taxon>Pseudomonadota</taxon>
        <taxon>Alphaproteobacteria</taxon>
        <taxon>Hyphomicrobiales</taxon>
        <taxon>Rhizobiaceae</taxon>
        <taxon>Rhizobium/Agrobacterium group</taxon>
        <taxon>Rhizobium</taxon>
    </lineage>
</organism>
<dbReference type="CDD" id="cd03801">
    <property type="entry name" value="GT4_PimA-like"/>
    <property type="match status" value="1"/>
</dbReference>
<evidence type="ECO:0000313" key="4">
    <source>
        <dbReference type="Proteomes" id="UP000717752"/>
    </source>
</evidence>
<dbReference type="Pfam" id="PF13439">
    <property type="entry name" value="Glyco_transf_4"/>
    <property type="match status" value="1"/>
</dbReference>
<reference evidence="3 4" key="1">
    <citation type="journal article" date="2021" name="MBio">
        <title>Poor Competitiveness of Bradyrhizobium in Pigeon Pea Root Colonization in Indian Soils.</title>
        <authorList>
            <person name="Chalasani D."/>
            <person name="Basu A."/>
            <person name="Pullabhotla S.V.S.R.N."/>
            <person name="Jorrin B."/>
            <person name="Neal A.L."/>
            <person name="Poole P.S."/>
            <person name="Podile A.R."/>
            <person name="Tkacz A."/>
        </authorList>
    </citation>
    <scope>NUCLEOTIDE SEQUENCE [LARGE SCALE GENOMIC DNA]</scope>
    <source>
        <strain evidence="3 4">HU56</strain>
    </source>
</reference>
<name>A0ABS7H2J9_9HYPH</name>
<dbReference type="SUPFAM" id="SSF53756">
    <property type="entry name" value="UDP-Glycosyltransferase/glycogen phosphorylase"/>
    <property type="match status" value="1"/>
</dbReference>
<keyword evidence="4" id="KW-1185">Reference proteome</keyword>
<dbReference type="InterPro" id="IPR028098">
    <property type="entry name" value="Glyco_trans_4-like_N"/>
</dbReference>
<evidence type="ECO:0000259" key="2">
    <source>
        <dbReference type="Pfam" id="PF13439"/>
    </source>
</evidence>
<feature type="domain" description="Glycosyl transferase family 1" evidence="1">
    <location>
        <begin position="237"/>
        <end position="319"/>
    </location>
</feature>
<gene>
    <name evidence="3" type="ORF">JNB85_28710</name>
</gene>
<dbReference type="PANTHER" id="PTHR46401">
    <property type="entry name" value="GLYCOSYLTRANSFERASE WBBK-RELATED"/>
    <property type="match status" value="1"/>
</dbReference>
<proteinExistence type="predicted"/>
<sequence>MTVDAVGGVWRYAMDLAAGLRREGTEIVFAGLGPAPSEIQIKEAKALGKLVWLDAPLDWMVASRAEIAGVPNEIAGIAKGNAVDLLHLNLPSQAAGIDTPLPVVVVSHSCVVTWFAAVRGTPVSPDWAWQRDMNREGFDRADAVLSPSESHANALQAAYGSISKLKVVYNASRVEAEPYPKKSFVFAAGRWWDEGKNGAVLDEAASVMSQPVVIAGSCLGPNGQRLQFANANDRGPLSHSKAVALMQSAQIVVSPSVYEPFGLTALEAARCGAALVLSDIPTYRELWDGCALFFDPYDPMSLASACARLGGDAALRKELVARSLARAHTFNLERQAASVLKTYAHLMDHTFNLASAEQS</sequence>
<evidence type="ECO:0000259" key="1">
    <source>
        <dbReference type="Pfam" id="PF00534"/>
    </source>
</evidence>
<dbReference type="Pfam" id="PF00534">
    <property type="entry name" value="Glycos_transf_1"/>
    <property type="match status" value="1"/>
</dbReference>